<dbReference type="InterPro" id="IPR017853">
    <property type="entry name" value="GH"/>
</dbReference>
<dbReference type="Gene3D" id="2.60.40.10">
    <property type="entry name" value="Immunoglobulins"/>
    <property type="match status" value="1"/>
</dbReference>
<dbReference type="Gene3D" id="3.20.20.80">
    <property type="entry name" value="Glycosidases"/>
    <property type="match status" value="2"/>
</dbReference>
<dbReference type="InterPro" id="IPR054593">
    <property type="entry name" value="Beta-mannosidase-like_N2"/>
</dbReference>
<keyword evidence="4" id="KW-0326">Glycosidase</keyword>
<dbReference type="Gene3D" id="2.60.120.260">
    <property type="entry name" value="Galactose-binding domain-like"/>
    <property type="match status" value="1"/>
</dbReference>
<dbReference type="SMART" id="SM01117">
    <property type="entry name" value="Cyt-b5"/>
    <property type="match status" value="1"/>
</dbReference>
<dbReference type="Pfam" id="PF00173">
    <property type="entry name" value="Cyt-b5"/>
    <property type="match status" value="1"/>
</dbReference>
<name>A0A075B1F6_ROZAC</name>
<dbReference type="GO" id="GO:0004567">
    <property type="term" value="F:beta-mannosidase activity"/>
    <property type="evidence" value="ECO:0007669"/>
    <property type="project" value="UniProtKB-EC"/>
</dbReference>
<dbReference type="EC" id="3.2.1.25" evidence="2"/>
<evidence type="ECO:0000313" key="6">
    <source>
        <dbReference type="EMBL" id="EPZ36378.1"/>
    </source>
</evidence>
<dbReference type="PANTHER" id="PTHR43730">
    <property type="entry name" value="BETA-MANNOSIDASE"/>
    <property type="match status" value="1"/>
</dbReference>
<dbReference type="InterPro" id="IPR001199">
    <property type="entry name" value="Cyt_B5-like_heme/steroid-bd"/>
</dbReference>
<evidence type="ECO:0000256" key="2">
    <source>
        <dbReference type="ARBA" id="ARBA00012754"/>
    </source>
</evidence>
<dbReference type="EMBL" id="KE560569">
    <property type="protein sequence ID" value="EPZ36378.1"/>
    <property type="molecule type" value="Genomic_DNA"/>
</dbReference>
<dbReference type="SUPFAM" id="SSF49303">
    <property type="entry name" value="beta-Galactosidase/glucuronidase domain"/>
    <property type="match status" value="1"/>
</dbReference>
<dbReference type="InterPro" id="IPR013783">
    <property type="entry name" value="Ig-like_fold"/>
</dbReference>
<keyword evidence="7" id="KW-1185">Reference proteome</keyword>
<dbReference type="PROSITE" id="PS50255">
    <property type="entry name" value="CYTOCHROME_B5_2"/>
    <property type="match status" value="1"/>
</dbReference>
<keyword evidence="3" id="KW-0378">Hydrolase</keyword>
<evidence type="ECO:0000256" key="3">
    <source>
        <dbReference type="ARBA" id="ARBA00022801"/>
    </source>
</evidence>
<dbReference type="GO" id="GO:0006516">
    <property type="term" value="P:glycoprotein catabolic process"/>
    <property type="evidence" value="ECO:0007669"/>
    <property type="project" value="TreeGrafter"/>
</dbReference>
<proteinExistence type="predicted"/>
<reference evidence="6 7" key="1">
    <citation type="journal article" date="2013" name="Curr. Biol.">
        <title>Shared signatures of parasitism and phylogenomics unite Cryptomycota and microsporidia.</title>
        <authorList>
            <person name="James T.Y."/>
            <person name="Pelin A."/>
            <person name="Bonen L."/>
            <person name="Ahrendt S."/>
            <person name="Sain D."/>
            <person name="Corradi N."/>
            <person name="Stajich J.E."/>
        </authorList>
    </citation>
    <scope>NUCLEOTIDE SEQUENCE [LARGE SCALE GENOMIC DNA]</scope>
    <source>
        <strain evidence="6 7">CSF55</strain>
    </source>
</reference>
<dbReference type="Gene3D" id="3.10.120.10">
    <property type="entry name" value="Cytochrome b5-like heme/steroid binding domain"/>
    <property type="match status" value="1"/>
</dbReference>
<evidence type="ECO:0000256" key="4">
    <source>
        <dbReference type="ARBA" id="ARBA00023295"/>
    </source>
</evidence>
<dbReference type="InterPro" id="IPR008979">
    <property type="entry name" value="Galactose-bd-like_sf"/>
</dbReference>
<evidence type="ECO:0000259" key="5">
    <source>
        <dbReference type="PROSITE" id="PS50255"/>
    </source>
</evidence>
<dbReference type="Proteomes" id="UP000030755">
    <property type="component" value="Unassembled WGS sequence"/>
</dbReference>
<feature type="domain" description="Cytochrome b5 heme-binding" evidence="5">
    <location>
        <begin position="30"/>
        <end position="145"/>
    </location>
</feature>
<dbReference type="InterPro" id="IPR050887">
    <property type="entry name" value="Beta-mannosidase_GH2"/>
</dbReference>
<dbReference type="HOGENOM" id="CLU_296856_0_0_1"/>
<comment type="catalytic activity">
    <reaction evidence="1">
        <text>Hydrolysis of terminal, non-reducing beta-D-mannose residues in beta-D-mannosides.</text>
        <dbReference type="EC" id="3.2.1.25"/>
    </reaction>
</comment>
<evidence type="ECO:0000313" key="7">
    <source>
        <dbReference type="Proteomes" id="UP000030755"/>
    </source>
</evidence>
<dbReference type="OrthoDB" id="2866996at2759"/>
<protein>
    <recommendedName>
        <fullName evidence="2">beta-mannosidase</fullName>
        <ecNumber evidence="2">3.2.1.25</ecNumber>
    </recommendedName>
</protein>
<dbReference type="SUPFAM" id="SSF49785">
    <property type="entry name" value="Galactose-binding domain-like"/>
    <property type="match status" value="1"/>
</dbReference>
<evidence type="ECO:0000256" key="1">
    <source>
        <dbReference type="ARBA" id="ARBA00000829"/>
    </source>
</evidence>
<dbReference type="AlphaFoldDB" id="A0A075B1F6"/>
<sequence>MNPRITHKFEWLGYRRISLDTMTPHKYREVVYYTTNEVKEHNAAHDCWVSWLGNVYNLTPLIEKHRVSIIPILQAAGQDISHWFDEKSGELKSHIHRELGSRVKTTPFGKVIDLPPDYPTTDYCTKRESKPWWKEADKYYIGKLTAKMRKIKAKVCSEENFFAIQDRYLKFNCHAKAYVWKRLGHLVDMSKSLQENDIPDETELYQKFGLDSDELMPVLHVYFTDDLSTDPLEFNNTFNACVPGLVHSILESNGVLPNLTKETNDTKYRDIFHCDWTFENEFSVPDFDSTADINSDDTFILVMNKVELVCDVFINDYKIGSCNNSFLKYTFFIPLKYLLSSQQNILKLTFQSPCKYAQQQSALYPYELPDGYVEVLNGERFRNFLRINQSSFGWDWYVDFLEMNRGPCIIPIGIGEEIYLTETKGYSDVVSECYVRVNLFNADEFAAHIKLVGFAGLALKFKSISVVCKIDEIEFEFDHGELARGPFNIEFTFTIPRNMVELWYPIGYGKSKLYNLKIDVYDVEMHMRVFSKTISIGFRYSELDMERKFVISVNGRKIFCKGANIVPIDLDETKVNKERLEKIIRKCVAANMNCIRVWGGGTYLPDFFYELCDEYGIMVWQECMFVLWSGNNENEEILVKGWFEPVKRNPFLYSIDYYILNNCILDSLRSTGYVGPYVSSSPSNGCFLNDPRRERFAQLPYTGDTHYYNYEDDARDTSKLPITNFASEFGYQSMPNYHDLRKVVECTDDLNFFSDFMIQRNHHLNGQTQMMNLMQKVFPFISECDEFEFQVYSSQIVQGWMLQSQIDHYRRLQFEGNCMGALYWQLNDVWTCPSWSTLTENGDCKLSHYFIKRAFEPIRITMHKVGNKLVVWMINDTDKIIDGVVEIEIYGMTVEKTILEVKMDARRGKKIVEMNYFNQSFLRAKFRHKDGNILAEEDFAEITSRNKVAPLVKVNNESITIQNTTENALYFVSIVFNMSNCEIELMENCFHLAPNEKKDLKIQKPISLSELNVYFI</sequence>
<gene>
    <name evidence="6" type="ORF">O9G_004504</name>
</gene>
<organism evidence="6 7">
    <name type="scientific">Rozella allomycis (strain CSF55)</name>
    <dbReference type="NCBI Taxonomy" id="988480"/>
    <lineage>
        <taxon>Eukaryota</taxon>
        <taxon>Fungi</taxon>
        <taxon>Fungi incertae sedis</taxon>
        <taxon>Cryptomycota</taxon>
        <taxon>Cryptomycota incertae sedis</taxon>
        <taxon>Rozella</taxon>
    </lineage>
</organism>
<dbReference type="STRING" id="988480.A0A075B1F6"/>
<dbReference type="Pfam" id="PF22666">
    <property type="entry name" value="Glyco_hydro_2_N2"/>
    <property type="match status" value="1"/>
</dbReference>
<dbReference type="SUPFAM" id="SSF51445">
    <property type="entry name" value="(Trans)glycosidases"/>
    <property type="match status" value="1"/>
</dbReference>
<dbReference type="InterPro" id="IPR036400">
    <property type="entry name" value="Cyt_B5-like_heme/steroid_sf"/>
</dbReference>
<dbReference type="PANTHER" id="PTHR43730:SF1">
    <property type="entry name" value="BETA-MANNOSIDASE"/>
    <property type="match status" value="1"/>
</dbReference>
<dbReference type="InterPro" id="IPR036156">
    <property type="entry name" value="Beta-gal/glucu_dom_sf"/>
</dbReference>
<accession>A0A075B1F6</accession>
<dbReference type="SUPFAM" id="SSF55856">
    <property type="entry name" value="Cytochrome b5-like heme/steroid binding domain"/>
    <property type="match status" value="1"/>
</dbReference>